<evidence type="ECO:0000256" key="1">
    <source>
        <dbReference type="SAM" id="MobiDB-lite"/>
    </source>
</evidence>
<keyword evidence="2" id="KW-0812">Transmembrane</keyword>
<proteinExistence type="predicted"/>
<evidence type="ECO:0000256" key="2">
    <source>
        <dbReference type="SAM" id="Phobius"/>
    </source>
</evidence>
<evidence type="ECO:0008006" key="5">
    <source>
        <dbReference type="Google" id="ProtNLM"/>
    </source>
</evidence>
<accession>A0A3L7J5C0</accession>
<feature type="compositionally biased region" description="Gly residues" evidence="1">
    <location>
        <begin position="142"/>
        <end position="153"/>
    </location>
</feature>
<evidence type="ECO:0000313" key="4">
    <source>
        <dbReference type="Proteomes" id="UP000282460"/>
    </source>
</evidence>
<protein>
    <recommendedName>
        <fullName evidence="5">DUF4878 domain-containing protein</fullName>
    </recommendedName>
</protein>
<dbReference type="AlphaFoldDB" id="A0A3L7J5C0"/>
<keyword evidence="4" id="KW-1185">Reference proteome</keyword>
<feature type="region of interest" description="Disordered" evidence="1">
    <location>
        <begin position="1"/>
        <end position="93"/>
    </location>
</feature>
<name>A0A3L7J5C0_9MICO</name>
<feature type="compositionally biased region" description="Polar residues" evidence="1">
    <location>
        <begin position="54"/>
        <end position="74"/>
    </location>
</feature>
<dbReference type="OrthoDB" id="5181884at2"/>
<organism evidence="3 4">
    <name type="scientific">Mycetocola zhadangensis</name>
    <dbReference type="NCBI Taxonomy" id="1164595"/>
    <lineage>
        <taxon>Bacteria</taxon>
        <taxon>Bacillati</taxon>
        <taxon>Actinomycetota</taxon>
        <taxon>Actinomycetes</taxon>
        <taxon>Micrococcales</taxon>
        <taxon>Microbacteriaceae</taxon>
        <taxon>Mycetocola</taxon>
    </lineage>
</organism>
<keyword evidence="2" id="KW-0472">Membrane</keyword>
<sequence length="492" mass="50797">MVSDDKTPEFPGGDSSVPNGNPSQPAEPQADSPVADSAHQADGPVADPAREAYSQGSNYAQNAYGQAPEASQQAPGGDSGAQSAAPVGPDSGAQAAGAYTQGAYTQGAYTQGAYTQGAQAGYPQGTQAAGYPQGAQPAGYPQAGGYGGPGGPGYPQSAPRPPADPAKKKKIILFSSIAAGLVLLLVIGIVVINAINTTQYGPEATVNKYLTAISQGKASAANKLVDPGVTKGAAALLSDDILKESKALMKSPKVTDVTTRGDSANVEISYSIDGTVYDGDLQLSKNGKQGLFFDKWKIDKPLLSSVYVYVSNSDNPLVSVNGADVDFGKSSKLAAYPAAYEIGAPENTFFEAEAQSFVAGTGSKASLSEGVTLEMAPTQDLTDAVQEQVNAHLDACAAQSVPNPENCGLRSLYYFDFSGDPTFSYKVDKYPVVTVNESGAYFDATKGKVTGTATGELSYPGGQGTMVYPWDDWTINGSIVIDGDKVTIEDIY</sequence>
<reference evidence="3 4" key="1">
    <citation type="submission" date="2018-10" db="EMBL/GenBank/DDBJ databases">
        <authorList>
            <person name="Li J."/>
        </authorList>
    </citation>
    <scope>NUCLEOTIDE SEQUENCE [LARGE SCALE GENOMIC DNA]</scope>
    <source>
        <strain evidence="3 4">ZD1-4</strain>
    </source>
</reference>
<gene>
    <name evidence="3" type="ORF">D9V28_01865</name>
</gene>
<dbReference type="EMBL" id="RCWJ01000001">
    <property type="protein sequence ID" value="RLQ85649.1"/>
    <property type="molecule type" value="Genomic_DNA"/>
</dbReference>
<feature type="region of interest" description="Disordered" evidence="1">
    <location>
        <begin position="126"/>
        <end position="165"/>
    </location>
</feature>
<keyword evidence="2" id="KW-1133">Transmembrane helix</keyword>
<feature type="transmembrane region" description="Helical" evidence="2">
    <location>
        <begin position="171"/>
        <end position="195"/>
    </location>
</feature>
<feature type="compositionally biased region" description="Low complexity" evidence="1">
    <location>
        <begin position="126"/>
        <end position="141"/>
    </location>
</feature>
<evidence type="ECO:0000313" key="3">
    <source>
        <dbReference type="EMBL" id="RLQ85649.1"/>
    </source>
</evidence>
<dbReference type="Proteomes" id="UP000282460">
    <property type="component" value="Unassembled WGS sequence"/>
</dbReference>
<dbReference type="RefSeq" id="WP_121658014.1">
    <property type="nucleotide sequence ID" value="NZ_BMEK01000001.1"/>
</dbReference>
<comment type="caution">
    <text evidence="3">The sequence shown here is derived from an EMBL/GenBank/DDBJ whole genome shotgun (WGS) entry which is preliminary data.</text>
</comment>
<feature type="compositionally biased region" description="Polar residues" evidence="1">
    <location>
        <begin position="16"/>
        <end position="26"/>
    </location>
</feature>